<reference evidence="6" key="1">
    <citation type="submission" date="2018-08" db="EMBL/GenBank/DDBJ databases">
        <authorList>
            <person name="Rossello M."/>
        </authorList>
    </citation>
    <scope>NUCLEOTIDE SEQUENCE [LARGE SCALE GENOMIC DNA]</scope>
    <source>
        <strain evidence="6">cv. Chinese Spring</strain>
    </source>
</reference>
<dbReference type="Gramene" id="TraesLDM2D03G01085780.1">
    <property type="protein sequence ID" value="TraesLDM2D03G01085780.1.CDS1"/>
    <property type="gene ID" value="TraesLDM2D03G01085780"/>
</dbReference>
<keyword evidence="2 3" id="KW-0808">Transferase</keyword>
<evidence type="ECO:0000256" key="4">
    <source>
        <dbReference type="SAM" id="MobiDB-lite"/>
    </source>
</evidence>
<evidence type="ECO:0000256" key="2">
    <source>
        <dbReference type="ARBA" id="ARBA00022679"/>
    </source>
</evidence>
<organism evidence="6">
    <name type="scientific">Triticum aestivum</name>
    <name type="common">Wheat</name>
    <dbReference type="NCBI Taxonomy" id="4565"/>
    <lineage>
        <taxon>Eukaryota</taxon>
        <taxon>Viridiplantae</taxon>
        <taxon>Streptophyta</taxon>
        <taxon>Embryophyta</taxon>
        <taxon>Tracheophyta</taxon>
        <taxon>Spermatophyta</taxon>
        <taxon>Magnoliopsida</taxon>
        <taxon>Liliopsida</taxon>
        <taxon>Poales</taxon>
        <taxon>Poaceae</taxon>
        <taxon>BOP clade</taxon>
        <taxon>Pooideae</taxon>
        <taxon>Triticodae</taxon>
        <taxon>Triticeae</taxon>
        <taxon>Triticinae</taxon>
        <taxon>Triticum</taxon>
    </lineage>
</organism>
<comment type="similarity">
    <text evidence="1 3">Belongs to the sulfotransferase 1 family.</text>
</comment>
<evidence type="ECO:0000256" key="1">
    <source>
        <dbReference type="ARBA" id="ARBA00005771"/>
    </source>
</evidence>
<dbReference type="Gramene" id="TraesCLE_scaffold_127510_01G000100.1">
    <property type="protein sequence ID" value="TraesCLE_scaffold_127510_01G000100.1"/>
    <property type="gene ID" value="TraesCLE_scaffold_127510_01G000100"/>
</dbReference>
<dbReference type="GO" id="GO:0051923">
    <property type="term" value="P:sulfation"/>
    <property type="evidence" value="ECO:0000318"/>
    <property type="project" value="GO_Central"/>
</dbReference>
<dbReference type="GO" id="GO:0005737">
    <property type="term" value="C:cytoplasm"/>
    <property type="evidence" value="ECO:0000318"/>
    <property type="project" value="GO_Central"/>
</dbReference>
<keyword evidence="7" id="KW-1185">Reference proteome</keyword>
<dbReference type="Gramene" id="TraesKAR2D01G0004290.1">
    <property type="protein sequence ID" value="cds.TraesKAR2D01G0004290.1"/>
    <property type="gene ID" value="TraesKAR2D01G0004290"/>
</dbReference>
<dbReference type="OrthoDB" id="682074at2759"/>
<dbReference type="Gramene" id="TraesSYM2D03G01098920.1">
    <property type="protein sequence ID" value="TraesSYM2D03G01098920.1.CDS1"/>
    <property type="gene ID" value="TraesSYM2D03G01098920"/>
</dbReference>
<dbReference type="Gramene" id="TraesJUL2D03G01088970.1">
    <property type="protein sequence ID" value="TraesJUL2D03G01088970.1.CDS1"/>
    <property type="gene ID" value="TraesJUL2D03G01088970"/>
</dbReference>
<dbReference type="SMR" id="A0A1D5V2Z5"/>
<dbReference type="Gramene" id="TraesNOR2D03G01100520.1">
    <property type="protein sequence ID" value="TraesNOR2D03G01100520.1.CDS1"/>
    <property type="gene ID" value="TraesNOR2D03G01100520"/>
</dbReference>
<evidence type="ECO:0000313" key="7">
    <source>
        <dbReference type="Proteomes" id="UP000019116"/>
    </source>
</evidence>
<dbReference type="Gramene" id="TraesJAG2D03G01088180.1">
    <property type="protein sequence ID" value="TraesJAG2D03G01088180.1.CDS1"/>
    <property type="gene ID" value="TraesJAG2D03G01088180"/>
</dbReference>
<sequence length="333" mass="35590">MGSNDALTAGPVTEKEKEGASAPAATTTPHANIPEIMSSLPTAAGFPPFQLRRYGGFWLTDRYLEFIGAGAFHARFKPRPTDVLLASFPKSGTTWLKALGFCALNRVAHPPSAGSGHPLHCGSPHDLVRFVEGHDDLLYEELPHPRLLATHLPYSLLPDGVTGKEDGSGGRIVYVCRDPKDTLVSFWHFHQKTTSVLQQVPGMSASSPAMPTFEEAFELFCQGQTVTGCLKKMASFMGCPFSPEEEAAGVVREVVELCSLGKLKGLQVNKSGSTVLGIKNEAFFRSGTVGDWSSCMTPAMAAQLDGIVAEALRGSTLTFGPLAPPIICEPGFL</sequence>
<feature type="region of interest" description="Disordered" evidence="4">
    <location>
        <begin position="1"/>
        <end position="31"/>
    </location>
</feature>
<dbReference type="Pfam" id="PF00685">
    <property type="entry name" value="Sulfotransfer_1"/>
    <property type="match status" value="1"/>
</dbReference>
<dbReference type="RefSeq" id="XP_044327242.1">
    <property type="nucleotide sequence ID" value="XM_044471307.1"/>
</dbReference>
<dbReference type="OMA" id="HANGWRP"/>
<dbReference type="EnsemblPlants" id="TraesCS2D02G008500.1">
    <property type="protein sequence ID" value="TraesCS2D02G008500.1.cds1"/>
    <property type="gene ID" value="TraesCS2D02G008500"/>
</dbReference>
<name>A0A1D5V2Z5_WHEAT</name>
<reference evidence="6" key="2">
    <citation type="submission" date="2018-10" db="UniProtKB">
        <authorList>
            <consortium name="EnsemblPlants"/>
        </authorList>
    </citation>
    <scope>IDENTIFICATION</scope>
</reference>
<dbReference type="PANTHER" id="PTHR11783">
    <property type="entry name" value="SULFOTRANSFERASE SULT"/>
    <property type="match status" value="1"/>
</dbReference>
<protein>
    <recommendedName>
        <fullName evidence="3">Sulfotransferase</fullName>
        <ecNumber evidence="3">2.8.2.-</ecNumber>
    </recommendedName>
</protein>
<dbReference type="InterPro" id="IPR027417">
    <property type="entry name" value="P-loop_NTPase"/>
</dbReference>
<dbReference type="Gramene" id="TraesWEE_scaffold_123133_01G000100.1">
    <property type="protein sequence ID" value="TraesWEE_scaffold_123133_01G000100.1"/>
    <property type="gene ID" value="TraesWEE_scaffold_123133_01G000100"/>
</dbReference>
<dbReference type="Gramene" id="TraesROB_scaffold_123327_01G000100.1">
    <property type="protein sequence ID" value="TraesROB_scaffold_123327_01G000100.1"/>
    <property type="gene ID" value="TraesROB_scaffold_123327_01G000100"/>
</dbReference>
<dbReference type="Gramene" id="TraesCS2D03G0015600.1">
    <property type="protein sequence ID" value="TraesCS2D03G0015600.1.CDS1"/>
    <property type="gene ID" value="TraesCS2D03G0015600"/>
</dbReference>
<dbReference type="Gramene" id="TraesARI2D03G01100330.1">
    <property type="protein sequence ID" value="TraesARI2D03G01100330.1.CDS1"/>
    <property type="gene ID" value="TraesARI2D03G01100330"/>
</dbReference>
<dbReference type="Gene3D" id="3.40.50.300">
    <property type="entry name" value="P-loop containing nucleotide triphosphate hydrolases"/>
    <property type="match status" value="2"/>
</dbReference>
<proteinExistence type="inferred from homology"/>
<evidence type="ECO:0000259" key="5">
    <source>
        <dbReference type="Pfam" id="PF00685"/>
    </source>
</evidence>
<dbReference type="Gramene" id="TraesRN2D0100017500.1">
    <property type="protein sequence ID" value="TraesRN2D0100017500.1"/>
    <property type="gene ID" value="TraesRN2D0100017500"/>
</dbReference>
<dbReference type="STRING" id="4565.A0A1D5V2Z5"/>
<evidence type="ECO:0000313" key="6">
    <source>
        <dbReference type="EnsemblPlants" id="TraesCS2D02G008500.1.cds1"/>
    </source>
</evidence>
<dbReference type="Proteomes" id="UP000019116">
    <property type="component" value="Chromosome 2D"/>
</dbReference>
<dbReference type="InterPro" id="IPR000863">
    <property type="entry name" value="Sulfotransferase_dom"/>
</dbReference>
<dbReference type="Gramene" id="TraesCS2D02G008500.1">
    <property type="protein sequence ID" value="TraesCS2D02G008500.1.cds1"/>
    <property type="gene ID" value="TraesCS2D02G008500"/>
</dbReference>
<gene>
    <name evidence="6" type="primary">LOC123048154</name>
</gene>
<dbReference type="Gramene" id="TraesLAC2D03G01036630.1">
    <property type="protein sequence ID" value="TraesLAC2D03G01036630.1.CDS1"/>
    <property type="gene ID" value="TraesLAC2D03G01036630"/>
</dbReference>
<dbReference type="AlphaFoldDB" id="A0A1D5V2Z5"/>
<accession>A0A1D5V2Z5</accession>
<dbReference type="GO" id="GO:0008146">
    <property type="term" value="F:sulfotransferase activity"/>
    <property type="evidence" value="ECO:0000318"/>
    <property type="project" value="GO_Central"/>
</dbReference>
<feature type="domain" description="Sulfotransferase" evidence="5">
    <location>
        <begin position="80"/>
        <end position="228"/>
    </location>
</feature>
<dbReference type="EC" id="2.8.2.-" evidence="3"/>
<dbReference type="GeneID" id="123048154"/>
<dbReference type="Gramene" id="TraesCAD_scaffold_107063_01G000100.1">
    <property type="protein sequence ID" value="TraesCAD_scaffold_107063_01G000100.1"/>
    <property type="gene ID" value="TraesCAD_scaffold_107063_01G000100"/>
</dbReference>
<evidence type="ECO:0000256" key="3">
    <source>
        <dbReference type="RuleBase" id="RU361155"/>
    </source>
</evidence>
<dbReference type="Gramene" id="TraesPARA_EIv1.0_0625830.1">
    <property type="protein sequence ID" value="TraesPARA_EIv1.0_0625830.1.CDS1"/>
    <property type="gene ID" value="TraesPARA_EIv1.0_0625830"/>
</dbReference>
<dbReference type="SUPFAM" id="SSF52540">
    <property type="entry name" value="P-loop containing nucleoside triphosphate hydrolases"/>
    <property type="match status" value="1"/>
</dbReference>
<dbReference type="Gramene" id="TraesSTA2D03G01073140.1">
    <property type="protein sequence ID" value="TraesSTA2D03G01073140.1.CDS1"/>
    <property type="gene ID" value="TraesSTA2D03G01073140"/>
</dbReference>